<name>A0A7G2CQE2_9TRYP</name>
<protein>
    <submittedName>
        <fullName evidence="2">Uncharacterized protein</fullName>
    </submittedName>
</protein>
<feature type="region of interest" description="Disordered" evidence="1">
    <location>
        <begin position="234"/>
        <end position="270"/>
    </location>
</feature>
<feature type="compositionally biased region" description="Polar residues" evidence="1">
    <location>
        <begin position="248"/>
        <end position="258"/>
    </location>
</feature>
<sequence length="285" mass="31268">MAKRRQLQPFADPPAPPPPSRPTGLMPREVPRTPLGDGGALPDYTPSSIGQLPSPWTSDVNSPSRFAHLSPGMLGIHQRGRCSITITVVRVELPADLPGRLPRLSCFFTLPSLRKEVRLTAPTKPQYTVLYTDPQVVFEVHSLRDLGQVCREPLTLFFMDEDTTSSAEELFALAICEWSVALERRGVTIPFRLPLLGRDRTVILGATVVVEVRADDSGTTGPATASTTVVENTLPVLDYSRSPPSPTAPQGQGDTSMSVPGLNRENATRTIEEELMRLEFERMSR</sequence>
<dbReference type="AlphaFoldDB" id="A0A7G2CQE2"/>
<evidence type="ECO:0000313" key="2">
    <source>
        <dbReference type="EMBL" id="CAD2220763.1"/>
    </source>
</evidence>
<keyword evidence="3" id="KW-1185">Reference proteome</keyword>
<dbReference type="Proteomes" id="UP000515908">
    <property type="component" value="Chromosome 18"/>
</dbReference>
<feature type="region of interest" description="Disordered" evidence="1">
    <location>
        <begin position="1"/>
        <end position="47"/>
    </location>
</feature>
<accession>A0A7G2CQE2</accession>
<dbReference type="VEuPathDB" id="TriTrypDB:ADEAN_000828600"/>
<dbReference type="EMBL" id="LR877162">
    <property type="protein sequence ID" value="CAD2220763.1"/>
    <property type="molecule type" value="Genomic_DNA"/>
</dbReference>
<evidence type="ECO:0000256" key="1">
    <source>
        <dbReference type="SAM" id="MobiDB-lite"/>
    </source>
</evidence>
<feature type="compositionally biased region" description="Pro residues" evidence="1">
    <location>
        <begin position="11"/>
        <end position="21"/>
    </location>
</feature>
<gene>
    <name evidence="2" type="ORF">ADEAN_000828600</name>
</gene>
<evidence type="ECO:0000313" key="3">
    <source>
        <dbReference type="Proteomes" id="UP000515908"/>
    </source>
</evidence>
<organism evidence="2 3">
    <name type="scientific">Angomonas deanei</name>
    <dbReference type="NCBI Taxonomy" id="59799"/>
    <lineage>
        <taxon>Eukaryota</taxon>
        <taxon>Discoba</taxon>
        <taxon>Euglenozoa</taxon>
        <taxon>Kinetoplastea</taxon>
        <taxon>Metakinetoplastina</taxon>
        <taxon>Trypanosomatida</taxon>
        <taxon>Trypanosomatidae</taxon>
        <taxon>Strigomonadinae</taxon>
        <taxon>Angomonas</taxon>
    </lineage>
</organism>
<proteinExistence type="predicted"/>
<reference evidence="2 3" key="1">
    <citation type="submission" date="2020-08" db="EMBL/GenBank/DDBJ databases">
        <authorList>
            <person name="Newling K."/>
            <person name="Davey J."/>
            <person name="Forrester S."/>
        </authorList>
    </citation>
    <scope>NUCLEOTIDE SEQUENCE [LARGE SCALE GENOMIC DNA]</scope>
    <source>
        <strain evidence="3">Crithidia deanei Carvalho (ATCC PRA-265)</strain>
    </source>
</reference>